<dbReference type="EMBL" id="PIPM01000007">
    <property type="protein sequence ID" value="RUO32687.1"/>
    <property type="molecule type" value="Genomic_DNA"/>
</dbReference>
<evidence type="ECO:0000313" key="3">
    <source>
        <dbReference type="Proteomes" id="UP000288405"/>
    </source>
</evidence>
<dbReference type="Gene3D" id="1.25.40.10">
    <property type="entry name" value="Tetratricopeptide repeat domain"/>
    <property type="match status" value="1"/>
</dbReference>
<dbReference type="InterPro" id="IPR011990">
    <property type="entry name" value="TPR-like_helical_dom_sf"/>
</dbReference>
<protein>
    <recommendedName>
        <fullName evidence="4">Sel1 repeat family protein</fullName>
    </recommendedName>
</protein>
<name>A0A432WG40_9GAMM</name>
<comment type="caution">
    <text evidence="2">The sequence shown here is derived from an EMBL/GenBank/DDBJ whole genome shotgun (WGS) entry which is preliminary data.</text>
</comment>
<sequence length="304" mass="34205">MKKQWIIAGALLSFLSFSASAEIGECEEGICSEVMERLQRSADYGSSEAMIIMAVAYANGEGVAVNTDRARVWMKEAIRFRNPQAYHVKSQWRRVGRIFDQNEERAEYWLSRAINVGYAPAMYERAIRNLQANIDIDASIELLQDAAEEGHPESMYTLARMYEEGALGEVYPFEAAALYMHLAVRNFRDSRERLREYTQTFEASDDAEVQAFARTLREYENMEVIVVRAMQGDSLDILANLSERLQSRYFRTPGTGTRLRRTSPCGQGGLPCNVVFDRDGADTPASTIGELLFGPSGSAPVSRF</sequence>
<dbReference type="SUPFAM" id="SSF81901">
    <property type="entry name" value="HCP-like"/>
    <property type="match status" value="1"/>
</dbReference>
<evidence type="ECO:0000313" key="2">
    <source>
        <dbReference type="EMBL" id="RUO32687.1"/>
    </source>
</evidence>
<proteinExistence type="predicted"/>
<dbReference type="Pfam" id="PF08238">
    <property type="entry name" value="Sel1"/>
    <property type="match status" value="4"/>
</dbReference>
<accession>A0A432WG40</accession>
<dbReference type="Proteomes" id="UP000288405">
    <property type="component" value="Unassembled WGS sequence"/>
</dbReference>
<dbReference type="AlphaFoldDB" id="A0A432WG40"/>
<reference evidence="2 3" key="1">
    <citation type="journal article" date="2011" name="Front. Microbiol.">
        <title>Genomic signatures of strain selection and enhancement in Bacillus atrophaeus var. globigii, a historical biowarfare simulant.</title>
        <authorList>
            <person name="Gibbons H.S."/>
            <person name="Broomall S.M."/>
            <person name="McNew L.A."/>
            <person name="Daligault H."/>
            <person name="Chapman C."/>
            <person name="Bruce D."/>
            <person name="Karavis M."/>
            <person name="Krepps M."/>
            <person name="McGregor P.A."/>
            <person name="Hong C."/>
            <person name="Park K.H."/>
            <person name="Akmal A."/>
            <person name="Feldman A."/>
            <person name="Lin J.S."/>
            <person name="Chang W.E."/>
            <person name="Higgs B.W."/>
            <person name="Demirev P."/>
            <person name="Lindquist J."/>
            <person name="Liem A."/>
            <person name="Fochler E."/>
            <person name="Read T.D."/>
            <person name="Tapia R."/>
            <person name="Johnson S."/>
            <person name="Bishop-Lilly K.A."/>
            <person name="Detter C."/>
            <person name="Han C."/>
            <person name="Sozhamannan S."/>
            <person name="Rosenzweig C.N."/>
            <person name="Skowronski E.W."/>
        </authorList>
    </citation>
    <scope>NUCLEOTIDE SEQUENCE [LARGE SCALE GENOMIC DNA]</scope>
    <source>
        <strain evidence="2 3">GYP-17</strain>
    </source>
</reference>
<gene>
    <name evidence="2" type="ORF">CWE11_07885</name>
</gene>
<evidence type="ECO:0008006" key="4">
    <source>
        <dbReference type="Google" id="ProtNLM"/>
    </source>
</evidence>
<dbReference type="OrthoDB" id="6388915at2"/>
<dbReference type="RefSeq" id="WP_126777071.1">
    <property type="nucleotide sequence ID" value="NZ_PIPM01000007.1"/>
</dbReference>
<keyword evidence="1" id="KW-0732">Signal</keyword>
<feature type="signal peptide" evidence="1">
    <location>
        <begin position="1"/>
        <end position="21"/>
    </location>
</feature>
<dbReference type="PANTHER" id="PTHR11102">
    <property type="entry name" value="SEL-1-LIKE PROTEIN"/>
    <property type="match status" value="1"/>
</dbReference>
<dbReference type="SMART" id="SM00671">
    <property type="entry name" value="SEL1"/>
    <property type="match status" value="4"/>
</dbReference>
<dbReference type="InterPro" id="IPR006597">
    <property type="entry name" value="Sel1-like"/>
</dbReference>
<organism evidence="2 3">
    <name type="scientific">Aliidiomarina sanyensis</name>
    <dbReference type="NCBI Taxonomy" id="1249555"/>
    <lineage>
        <taxon>Bacteria</taxon>
        <taxon>Pseudomonadati</taxon>
        <taxon>Pseudomonadota</taxon>
        <taxon>Gammaproteobacteria</taxon>
        <taxon>Alteromonadales</taxon>
        <taxon>Idiomarinaceae</taxon>
        <taxon>Aliidiomarina</taxon>
    </lineage>
</organism>
<keyword evidence="3" id="KW-1185">Reference proteome</keyword>
<dbReference type="InterPro" id="IPR050767">
    <property type="entry name" value="Sel1_AlgK"/>
</dbReference>
<evidence type="ECO:0000256" key="1">
    <source>
        <dbReference type="SAM" id="SignalP"/>
    </source>
</evidence>
<feature type="chain" id="PRO_5019078426" description="Sel1 repeat family protein" evidence="1">
    <location>
        <begin position="22"/>
        <end position="304"/>
    </location>
</feature>
<dbReference type="PANTHER" id="PTHR11102:SF160">
    <property type="entry name" value="ERAD-ASSOCIATED E3 UBIQUITIN-PROTEIN LIGASE COMPONENT HRD3"/>
    <property type="match status" value="1"/>
</dbReference>